<dbReference type="OrthoDB" id="4772902at2"/>
<proteinExistence type="predicted"/>
<name>A0A2S2C4N5_9NOCA</name>
<evidence type="ECO:0000256" key="1">
    <source>
        <dbReference type="SAM" id="Phobius"/>
    </source>
</evidence>
<evidence type="ECO:0000313" key="3">
    <source>
        <dbReference type="EMBL" id="AWK75792.1"/>
    </source>
</evidence>
<sequence>MYVPPAYVTLPLLSIAWATTLLRLLLVRSTVAERRLNAALVFASLSLVLGRPAIRDLVDGHFGHGLTRVLGNVCIMLTAASLISLFSVWALGSERLPRIHVFALSAALVAGAIMIVLSAPARSRGVSLADEGGWRFAAYCLTYASPIFGAASLNLWISLKAVRSAVAGRERRIFLAVIGLSLFEMADMATVMVTGMSKAVSDGTTFTETHYDSGAFIRLFAVSAGALIALGPALRAAGRRYRSWRVSRRLLPMWRTLTEAVPEVVLELRPKDRRTLSADDRLDRMGVEIRDAILILDRHVVFELGHQAGSAAPVVVATRLHLACRARIAGHSAHGTGVLAHSWSSDIGGEPWELAKLADHWHDAEQVAATLWERRLPQFGGRKQLPSRMTV</sequence>
<gene>
    <name evidence="3" type="ORF">CBI38_24065</name>
</gene>
<evidence type="ECO:0000259" key="2">
    <source>
        <dbReference type="Pfam" id="PF20182"/>
    </source>
</evidence>
<keyword evidence="1" id="KW-0812">Transmembrane</keyword>
<feature type="transmembrane region" description="Helical" evidence="1">
    <location>
        <begin position="136"/>
        <end position="157"/>
    </location>
</feature>
<reference evidence="3 4" key="1">
    <citation type="submission" date="2017-05" db="EMBL/GenBank/DDBJ databases">
        <title>Isolation of Rhodococcus sp. S2-17 biodegrading of BP-3.</title>
        <authorList>
            <person name="Lee Y."/>
            <person name="Kim K.H."/>
            <person name="Chun B.H."/>
            <person name="Jung H.S."/>
            <person name="Jeon C.O."/>
        </authorList>
    </citation>
    <scope>NUCLEOTIDE SEQUENCE [LARGE SCALE GENOMIC DNA]</scope>
    <source>
        <strain evidence="3 4">S2-17</strain>
    </source>
</reference>
<dbReference type="AlphaFoldDB" id="A0A2S2C4N5"/>
<dbReference type="NCBIfam" id="NF042915">
    <property type="entry name" value="MAB_1171c_fam"/>
    <property type="match status" value="1"/>
</dbReference>
<dbReference type="KEGG" id="roz:CBI38_24065"/>
<dbReference type="Proteomes" id="UP000245711">
    <property type="component" value="Chromosome"/>
</dbReference>
<dbReference type="InterPro" id="IPR046675">
    <property type="entry name" value="DUF6545"/>
</dbReference>
<feature type="transmembrane region" description="Helical" evidence="1">
    <location>
        <begin position="173"/>
        <end position="195"/>
    </location>
</feature>
<keyword evidence="1" id="KW-1133">Transmembrane helix</keyword>
<dbReference type="Pfam" id="PF20182">
    <property type="entry name" value="DUF6545"/>
    <property type="match status" value="1"/>
</dbReference>
<dbReference type="InterPro" id="IPR050039">
    <property type="entry name" value="MAB_1171c-like"/>
</dbReference>
<feature type="transmembrane region" description="Helical" evidence="1">
    <location>
        <begin position="215"/>
        <end position="238"/>
    </location>
</feature>
<organism evidence="3 4">
    <name type="scientific">Rhodococcus oxybenzonivorans</name>
    <dbReference type="NCBI Taxonomy" id="1990687"/>
    <lineage>
        <taxon>Bacteria</taxon>
        <taxon>Bacillati</taxon>
        <taxon>Actinomycetota</taxon>
        <taxon>Actinomycetes</taxon>
        <taxon>Mycobacteriales</taxon>
        <taxon>Nocardiaceae</taxon>
        <taxon>Rhodococcus</taxon>
    </lineage>
</organism>
<feature type="transmembrane region" description="Helical" evidence="1">
    <location>
        <begin position="6"/>
        <end position="26"/>
    </location>
</feature>
<feature type="transmembrane region" description="Helical" evidence="1">
    <location>
        <begin position="69"/>
        <end position="92"/>
    </location>
</feature>
<keyword evidence="1" id="KW-0472">Membrane</keyword>
<protein>
    <recommendedName>
        <fullName evidence="2">DUF6545 domain-containing protein</fullName>
    </recommendedName>
</protein>
<keyword evidence="4" id="KW-1185">Reference proteome</keyword>
<dbReference type="EMBL" id="CP021354">
    <property type="protein sequence ID" value="AWK75792.1"/>
    <property type="molecule type" value="Genomic_DNA"/>
</dbReference>
<feature type="domain" description="DUF6545" evidence="2">
    <location>
        <begin position="242"/>
        <end position="362"/>
    </location>
</feature>
<feature type="transmembrane region" description="Helical" evidence="1">
    <location>
        <begin position="38"/>
        <end position="54"/>
    </location>
</feature>
<evidence type="ECO:0000313" key="4">
    <source>
        <dbReference type="Proteomes" id="UP000245711"/>
    </source>
</evidence>
<accession>A0A2S2C4N5</accession>
<feature type="transmembrane region" description="Helical" evidence="1">
    <location>
        <begin position="99"/>
        <end position="121"/>
    </location>
</feature>
<dbReference type="RefSeq" id="WP_109335318.1">
    <property type="nucleotide sequence ID" value="NZ_CP021354.1"/>
</dbReference>